<dbReference type="HOGENOM" id="CLU_024534_4_0_1"/>
<dbReference type="RefSeq" id="XP_007393608.1">
    <property type="nucleotide sequence ID" value="XM_007393546.1"/>
</dbReference>
<keyword evidence="5" id="KW-1185">Reference proteome</keyword>
<dbReference type="InterPro" id="IPR019407">
    <property type="entry name" value="CTU2"/>
</dbReference>
<keyword evidence="1 3" id="KW-0963">Cytoplasm</keyword>
<dbReference type="GO" id="GO:0032447">
    <property type="term" value="P:protein urmylation"/>
    <property type="evidence" value="ECO:0007669"/>
    <property type="project" value="UniProtKB-UniRule"/>
</dbReference>
<sequence>MSCENPTAEADAIMPRKRKYDKSRTCVKCKENAGNVVVRHAVYCRACFIPQMTYKFRRSLEPYVNAKPDGPRRTALKPTGNLLVAFSGGLGSTVLLDLVNRCYVSPDPTLLTADGGRDHPRNERVWKRVHVCYVECCDVLLGTKDRTEEVKNLVEQIQGVEFISLRIQDAFDSSWWNSIFHEDSNGDVVVDLSDEMLPFVTTGSSTQTPLSAMKAYLASLPTPTALPTTLNNLIRVLLQHTALNTNSSHLLFGTSLTSLAVSLISNVSQGGGFHVKEEMQEEWFPDARLAKNSKIGSVRLIRPLKDISVKECGVWAWWSRLRVIGREEWTWPGAKPGIGRLTKDFIRGLETDYPSTVSTIVRTCGKLSPKGSTSGQCLLCQRPAQEGVQAWKARIAIRSHDDVALAGTSVPDPPGHALAPLLCYVCHTTLTSKGTRAAPALYPSHTSPSVGISVPLWASSYLLGSALHDESSDTGFVEPVAFSGGKRMSQEELRGAISEFILD</sequence>
<protein>
    <recommendedName>
        <fullName evidence="3">Cytoplasmic tRNA 2-thiolation protein 2</fullName>
    </recommendedName>
</protein>
<dbReference type="EMBL" id="JH930470">
    <property type="protein sequence ID" value="EKM58288.1"/>
    <property type="molecule type" value="Genomic_DNA"/>
</dbReference>
<dbReference type="GO" id="GO:0016779">
    <property type="term" value="F:nucleotidyltransferase activity"/>
    <property type="evidence" value="ECO:0007669"/>
    <property type="project" value="UniProtKB-UniRule"/>
</dbReference>
<dbReference type="GO" id="GO:0016783">
    <property type="term" value="F:sulfurtransferase activity"/>
    <property type="evidence" value="ECO:0007669"/>
    <property type="project" value="TreeGrafter"/>
</dbReference>
<dbReference type="GO" id="GO:0005829">
    <property type="term" value="C:cytosol"/>
    <property type="evidence" value="ECO:0007669"/>
    <property type="project" value="TreeGrafter"/>
</dbReference>
<dbReference type="PANTHER" id="PTHR20882">
    <property type="entry name" value="CYTOPLASMIC TRNA 2-THIOLATION PROTEIN 2"/>
    <property type="match status" value="1"/>
</dbReference>
<reference evidence="4 5" key="1">
    <citation type="journal article" date="2012" name="BMC Genomics">
        <title>Comparative genomics of the white-rot fungi, Phanerochaete carnosa and P. chrysosporium, to elucidate the genetic basis of the distinct wood types they colonize.</title>
        <authorList>
            <person name="Suzuki H."/>
            <person name="MacDonald J."/>
            <person name="Syed K."/>
            <person name="Salamov A."/>
            <person name="Hori C."/>
            <person name="Aerts A."/>
            <person name="Henrissat B."/>
            <person name="Wiebenga A."/>
            <person name="vanKuyk P.A."/>
            <person name="Barry K."/>
            <person name="Lindquist E."/>
            <person name="LaButti K."/>
            <person name="Lapidus A."/>
            <person name="Lucas S."/>
            <person name="Coutinho P."/>
            <person name="Gong Y."/>
            <person name="Samejima M."/>
            <person name="Mahadevan R."/>
            <person name="Abou-Zaid M."/>
            <person name="de Vries R.P."/>
            <person name="Igarashi K."/>
            <person name="Yadav J.S."/>
            <person name="Grigoriev I.V."/>
            <person name="Master E.R."/>
        </authorList>
    </citation>
    <scope>NUCLEOTIDE SEQUENCE [LARGE SCALE GENOMIC DNA]</scope>
    <source>
        <strain evidence="4 5">HHB-10118-sp</strain>
    </source>
</reference>
<dbReference type="GeneID" id="18910904"/>
<evidence type="ECO:0000313" key="5">
    <source>
        <dbReference type="Proteomes" id="UP000008370"/>
    </source>
</evidence>
<dbReference type="GO" id="GO:0002143">
    <property type="term" value="P:tRNA wobble position uridine thiolation"/>
    <property type="evidence" value="ECO:0007669"/>
    <property type="project" value="TreeGrafter"/>
</dbReference>
<evidence type="ECO:0000256" key="2">
    <source>
        <dbReference type="ARBA" id="ARBA00022694"/>
    </source>
</evidence>
<dbReference type="UniPathway" id="UPA00988"/>
<dbReference type="InParanoid" id="K5W358"/>
<dbReference type="SUPFAM" id="SSF52402">
    <property type="entry name" value="Adenine nucleotide alpha hydrolases-like"/>
    <property type="match status" value="1"/>
</dbReference>
<organism evidence="4 5">
    <name type="scientific">Phanerochaete carnosa (strain HHB-10118-sp)</name>
    <name type="common">White-rot fungus</name>
    <name type="synonym">Peniophora carnosa</name>
    <dbReference type="NCBI Taxonomy" id="650164"/>
    <lineage>
        <taxon>Eukaryota</taxon>
        <taxon>Fungi</taxon>
        <taxon>Dikarya</taxon>
        <taxon>Basidiomycota</taxon>
        <taxon>Agaricomycotina</taxon>
        <taxon>Agaricomycetes</taxon>
        <taxon>Polyporales</taxon>
        <taxon>Phanerochaetaceae</taxon>
        <taxon>Phanerochaete</taxon>
    </lineage>
</organism>
<dbReference type="Gene3D" id="3.40.50.620">
    <property type="entry name" value="HUPs"/>
    <property type="match status" value="1"/>
</dbReference>
<dbReference type="AlphaFoldDB" id="K5W358"/>
<evidence type="ECO:0000313" key="4">
    <source>
        <dbReference type="EMBL" id="EKM58288.1"/>
    </source>
</evidence>
<comment type="similarity">
    <text evidence="3">Belongs to the CTU2/NCS2 family.</text>
</comment>
<comment type="function">
    <text evidence="3">Plays a central role in 2-thiolation of mcm(5)S(2)U at tRNA wobble positions of tRNA(Lys), tRNA(Glu) and tRNA(Gln). May act by forming a heterodimer with NCS6 that ligates sulfur from thiocarboxylated URM1 onto the uridine of tRNAs at wobble position. Prior mcm(5) tRNA modification by the elongator complex is required for 2-thiolation. May also be involved in protein urmylation.</text>
</comment>
<evidence type="ECO:0000256" key="3">
    <source>
        <dbReference type="HAMAP-Rule" id="MF_03054"/>
    </source>
</evidence>
<dbReference type="InterPro" id="IPR014729">
    <property type="entry name" value="Rossmann-like_a/b/a_fold"/>
</dbReference>
<dbReference type="FunCoup" id="K5W358">
    <property type="interactions" value="218"/>
</dbReference>
<dbReference type="Pfam" id="PF10288">
    <property type="entry name" value="CTU2"/>
    <property type="match status" value="1"/>
</dbReference>
<accession>K5W358</accession>
<name>K5W358_PHACS</name>
<dbReference type="HAMAP" id="MF_03054">
    <property type="entry name" value="CTU2"/>
    <property type="match status" value="1"/>
</dbReference>
<dbReference type="STRING" id="650164.K5W358"/>
<dbReference type="Proteomes" id="UP000008370">
    <property type="component" value="Unassembled WGS sequence"/>
</dbReference>
<comment type="pathway">
    <text evidence="3">tRNA modification; 5-methoxycarbonylmethyl-2-thiouridine-tRNA biosynthesis.</text>
</comment>
<gene>
    <name evidence="3" type="primary">NCS2</name>
    <name evidence="3" type="synonym">CTU2</name>
    <name evidence="4" type="ORF">PHACADRAFT_193412</name>
</gene>
<dbReference type="PANTHER" id="PTHR20882:SF14">
    <property type="entry name" value="CYTOPLASMIC TRNA 2-THIOLATION PROTEIN 2"/>
    <property type="match status" value="1"/>
</dbReference>
<dbReference type="OrthoDB" id="25129at2759"/>
<keyword evidence="2 3" id="KW-0819">tRNA processing</keyword>
<evidence type="ECO:0000256" key="1">
    <source>
        <dbReference type="ARBA" id="ARBA00022490"/>
    </source>
</evidence>
<dbReference type="KEGG" id="pco:PHACADRAFT_193412"/>
<proteinExistence type="inferred from homology"/>
<comment type="subcellular location">
    <subcellularLocation>
        <location evidence="3">Cytoplasm</location>
    </subcellularLocation>
</comment>
<dbReference type="GO" id="GO:0000049">
    <property type="term" value="F:tRNA binding"/>
    <property type="evidence" value="ECO:0007669"/>
    <property type="project" value="InterPro"/>
</dbReference>